<protein>
    <submittedName>
        <fullName evidence="2">Zinc ribbon domain-containing protein</fullName>
    </submittedName>
</protein>
<dbReference type="Pfam" id="PF17032">
    <property type="entry name" value="Zn_ribbon_15"/>
    <property type="match status" value="1"/>
</dbReference>
<dbReference type="PANTHER" id="PTHR36718:SF1">
    <property type="entry name" value="DOUBLE ZINC RIBBON PROTEIN MJ0416"/>
    <property type="match status" value="1"/>
</dbReference>
<dbReference type="AlphaFoldDB" id="A0A9D1A5T2"/>
<dbReference type="EMBL" id="DVGC01000032">
    <property type="protein sequence ID" value="HIR05530.1"/>
    <property type="molecule type" value="Genomic_DNA"/>
</dbReference>
<evidence type="ECO:0000313" key="3">
    <source>
        <dbReference type="Proteomes" id="UP000824250"/>
    </source>
</evidence>
<gene>
    <name evidence="2" type="ORF">IAB28_06140</name>
</gene>
<reference evidence="2" key="2">
    <citation type="journal article" date="2021" name="PeerJ">
        <title>Extensive microbial diversity within the chicken gut microbiome revealed by metagenomics and culture.</title>
        <authorList>
            <person name="Gilroy R."/>
            <person name="Ravi A."/>
            <person name="Getino M."/>
            <person name="Pursley I."/>
            <person name="Horton D.L."/>
            <person name="Alikhan N.F."/>
            <person name="Baker D."/>
            <person name="Gharbi K."/>
            <person name="Hall N."/>
            <person name="Watson M."/>
            <person name="Adriaenssens E.M."/>
            <person name="Foster-Nyarko E."/>
            <person name="Jarju S."/>
            <person name="Secka A."/>
            <person name="Antonio M."/>
            <person name="Oren A."/>
            <person name="Chaudhuri R.R."/>
            <person name="La Ragione R."/>
            <person name="Hildebrand F."/>
            <person name="Pallen M.J."/>
        </authorList>
    </citation>
    <scope>NUCLEOTIDE SEQUENCE</scope>
    <source>
        <strain evidence="2">CHK180-2868</strain>
    </source>
</reference>
<dbReference type="InterPro" id="IPR031493">
    <property type="entry name" value="Zinc_ribbon_15"/>
</dbReference>
<evidence type="ECO:0000313" key="2">
    <source>
        <dbReference type="EMBL" id="HIR05530.1"/>
    </source>
</evidence>
<comment type="caution">
    <text evidence="2">The sequence shown here is derived from an EMBL/GenBank/DDBJ whole genome shotgun (WGS) entry which is preliminary data.</text>
</comment>
<name>A0A9D1A5T2_9FIRM</name>
<accession>A0A9D1A5T2</accession>
<feature type="domain" description="Zinc-ribbon 15" evidence="1">
    <location>
        <begin position="22"/>
        <end position="147"/>
    </location>
</feature>
<proteinExistence type="predicted"/>
<dbReference type="PANTHER" id="PTHR36718">
    <property type="entry name" value="OS05G0435400 PROTEIN"/>
    <property type="match status" value="1"/>
</dbReference>
<dbReference type="InterPro" id="IPR053281">
    <property type="entry name" value="Double_zinc_ribbon"/>
</dbReference>
<sequence>MLFIAGITQGTKELLYQASAFVCSRCGRYGRYQVYMTYMCLSLFFIPVFKWNKKYYAKTTCCQTVYELDKEVGRRLEKGENLEIQPRDLTFVSGSDGGTGSWGTDGWGAGDQRSDDWGTGGWNSRRKRCANCGYETEEDFEFCPKCGRRF</sequence>
<reference evidence="2" key="1">
    <citation type="submission" date="2020-10" db="EMBL/GenBank/DDBJ databases">
        <authorList>
            <person name="Gilroy R."/>
        </authorList>
    </citation>
    <scope>NUCLEOTIDE SEQUENCE</scope>
    <source>
        <strain evidence="2">CHK180-2868</strain>
    </source>
</reference>
<evidence type="ECO:0000259" key="1">
    <source>
        <dbReference type="Pfam" id="PF17032"/>
    </source>
</evidence>
<dbReference type="Proteomes" id="UP000824250">
    <property type="component" value="Unassembled WGS sequence"/>
</dbReference>
<organism evidence="2 3">
    <name type="scientific">Candidatus Copromonas faecavium</name>
    <name type="common">nom. illeg.</name>
    <dbReference type="NCBI Taxonomy" id="2840740"/>
    <lineage>
        <taxon>Bacteria</taxon>
        <taxon>Bacillati</taxon>
        <taxon>Bacillota</taxon>
        <taxon>Clostridia</taxon>
        <taxon>Lachnospirales</taxon>
        <taxon>Lachnospiraceae</taxon>
        <taxon>Candidatus Copromonas (nom. illeg.)</taxon>
    </lineage>
</organism>